<reference evidence="7" key="1">
    <citation type="submission" date="2021-04" db="EMBL/GenBank/DDBJ databases">
        <title>Pseudonocardia sp. nov., isolated from sandy soil of mangrove forest.</title>
        <authorList>
            <person name="Zan Z."/>
            <person name="Huang R."/>
            <person name="Liu W."/>
        </authorList>
    </citation>
    <scope>NUCLEOTIDE SEQUENCE</scope>
    <source>
        <strain evidence="7">S2-4</strain>
    </source>
</reference>
<feature type="transmembrane region" description="Helical" evidence="6">
    <location>
        <begin position="120"/>
        <end position="141"/>
    </location>
</feature>
<dbReference type="Pfam" id="PF03649">
    <property type="entry name" value="UPF0014"/>
    <property type="match status" value="1"/>
</dbReference>
<keyword evidence="8" id="KW-1185">Reference proteome</keyword>
<feature type="transmembrane region" description="Helical" evidence="6">
    <location>
        <begin position="214"/>
        <end position="236"/>
    </location>
</feature>
<comment type="caution">
    <text evidence="7">The sequence shown here is derived from an EMBL/GenBank/DDBJ whole genome shotgun (WGS) entry which is preliminary data.</text>
</comment>
<keyword evidence="5 6" id="KW-0472">Membrane</keyword>
<keyword evidence="3 6" id="KW-0812">Transmembrane</keyword>
<evidence type="ECO:0000256" key="5">
    <source>
        <dbReference type="ARBA" id="ARBA00023136"/>
    </source>
</evidence>
<evidence type="ECO:0000256" key="4">
    <source>
        <dbReference type="ARBA" id="ARBA00022989"/>
    </source>
</evidence>
<protein>
    <submittedName>
        <fullName evidence="7">ABC transporter permease</fullName>
    </submittedName>
</protein>
<evidence type="ECO:0000256" key="2">
    <source>
        <dbReference type="ARBA" id="ARBA00005268"/>
    </source>
</evidence>
<dbReference type="PANTHER" id="PTHR30028">
    <property type="entry name" value="UPF0014 INNER MEMBRANE PROTEIN YBBM-RELATED"/>
    <property type="match status" value="1"/>
</dbReference>
<keyword evidence="4 6" id="KW-1133">Transmembrane helix</keyword>
<dbReference type="PANTHER" id="PTHR30028:SF0">
    <property type="entry name" value="PROTEIN ALUMINUM SENSITIVE 3"/>
    <property type="match status" value="1"/>
</dbReference>
<dbReference type="RefSeq" id="WP_252440183.1">
    <property type="nucleotide sequence ID" value="NZ_JAGSOV010000038.1"/>
</dbReference>
<feature type="transmembrane region" description="Helical" evidence="6">
    <location>
        <begin position="49"/>
        <end position="79"/>
    </location>
</feature>
<evidence type="ECO:0000313" key="7">
    <source>
        <dbReference type="EMBL" id="MCO1656953.1"/>
    </source>
</evidence>
<dbReference type="EMBL" id="JAGSOV010000038">
    <property type="protein sequence ID" value="MCO1656953.1"/>
    <property type="molecule type" value="Genomic_DNA"/>
</dbReference>
<comment type="subcellular location">
    <subcellularLocation>
        <location evidence="1">Membrane</location>
        <topology evidence="1">Multi-pass membrane protein</topology>
    </subcellularLocation>
</comment>
<evidence type="ECO:0000256" key="6">
    <source>
        <dbReference type="SAM" id="Phobius"/>
    </source>
</evidence>
<name>A0ABT1A1S2_9PSEU</name>
<feature type="transmembrane region" description="Helical" evidence="6">
    <location>
        <begin position="91"/>
        <end position="114"/>
    </location>
</feature>
<proteinExistence type="inferred from homology"/>
<evidence type="ECO:0000256" key="3">
    <source>
        <dbReference type="ARBA" id="ARBA00022692"/>
    </source>
</evidence>
<gene>
    <name evidence="7" type="ORF">KDL28_17980</name>
</gene>
<evidence type="ECO:0000256" key="1">
    <source>
        <dbReference type="ARBA" id="ARBA00004141"/>
    </source>
</evidence>
<feature type="transmembrane region" description="Helical" evidence="6">
    <location>
        <begin position="190"/>
        <end position="208"/>
    </location>
</feature>
<dbReference type="Proteomes" id="UP001165283">
    <property type="component" value="Unassembled WGS sequence"/>
</dbReference>
<evidence type="ECO:0000313" key="8">
    <source>
        <dbReference type="Proteomes" id="UP001165283"/>
    </source>
</evidence>
<comment type="similarity">
    <text evidence="2">Belongs to the UPF0014 family.</text>
</comment>
<dbReference type="InterPro" id="IPR005226">
    <property type="entry name" value="UPF0014_fam"/>
</dbReference>
<feature type="transmembrane region" description="Helical" evidence="6">
    <location>
        <begin position="7"/>
        <end position="29"/>
    </location>
</feature>
<accession>A0ABT1A1S2</accession>
<organism evidence="7 8">
    <name type="scientific">Pseudonocardia humida</name>
    <dbReference type="NCBI Taxonomy" id="2800819"/>
    <lineage>
        <taxon>Bacteria</taxon>
        <taxon>Bacillati</taxon>
        <taxon>Actinomycetota</taxon>
        <taxon>Actinomycetes</taxon>
        <taxon>Pseudonocardiales</taxon>
        <taxon>Pseudonocardiaceae</taxon>
        <taxon>Pseudonocardia</taxon>
    </lineage>
</organism>
<sequence length="251" mass="24556">MGGSTIVIGWGLAAALLLLTVVAVVVTGLGGLGVGRAVGTAALRALAQLAAVSAIIVAVVGSLWLSAAFVLVMVGVAAFTSGRRMTPDRAGLLAVLPILAGAAPVVAIVLATGAVPPTGIALVPVCGIVIGGAMTATSLAGRRALDELATRRGEFEAALSLGLLDRDAAMLVTRPSGAQALVPALDQTRTVGLVTLPGAFVGVLIGSGDAVQAGAAQLVVLIGLLAAESVAVLVTVELVARGRITRPSTTG</sequence>